<dbReference type="GO" id="GO:0008967">
    <property type="term" value="F:phosphoglycolate phosphatase activity"/>
    <property type="evidence" value="ECO:0007669"/>
    <property type="project" value="TreeGrafter"/>
</dbReference>
<dbReference type="GO" id="GO:0006281">
    <property type="term" value="P:DNA repair"/>
    <property type="evidence" value="ECO:0007669"/>
    <property type="project" value="TreeGrafter"/>
</dbReference>
<dbReference type="PANTHER" id="PTHR43434">
    <property type="entry name" value="PHOSPHOGLYCOLATE PHOSPHATASE"/>
    <property type="match status" value="1"/>
</dbReference>
<dbReference type="Proteomes" id="UP000274920">
    <property type="component" value="Unassembled WGS sequence"/>
</dbReference>
<evidence type="ECO:0000313" key="2">
    <source>
        <dbReference type="Proteomes" id="UP000274920"/>
    </source>
</evidence>
<comment type="caution">
    <text evidence="1">The sequence shown here is derived from an EMBL/GenBank/DDBJ whole genome shotgun (WGS) entry which is preliminary data.</text>
</comment>
<dbReference type="SUPFAM" id="SSF56784">
    <property type="entry name" value="HAD-like"/>
    <property type="match status" value="1"/>
</dbReference>
<dbReference type="InterPro" id="IPR036412">
    <property type="entry name" value="HAD-like_sf"/>
</dbReference>
<dbReference type="Gene3D" id="1.10.150.240">
    <property type="entry name" value="Putative phosphatase, domain 2"/>
    <property type="match status" value="1"/>
</dbReference>
<protein>
    <submittedName>
        <fullName evidence="1">HAD family hydrolase</fullName>
    </submittedName>
</protein>
<dbReference type="EMBL" id="RHJS01000002">
    <property type="protein sequence ID" value="RRK31065.1"/>
    <property type="molecule type" value="Genomic_DNA"/>
</dbReference>
<dbReference type="PANTHER" id="PTHR43434:SF1">
    <property type="entry name" value="PHOSPHOGLYCOLATE PHOSPHATASE"/>
    <property type="match status" value="1"/>
</dbReference>
<dbReference type="Pfam" id="PF13419">
    <property type="entry name" value="HAD_2"/>
    <property type="match status" value="1"/>
</dbReference>
<evidence type="ECO:0000313" key="1">
    <source>
        <dbReference type="EMBL" id="RRK31065.1"/>
    </source>
</evidence>
<reference evidence="1" key="1">
    <citation type="submission" date="2018-10" db="EMBL/GenBank/DDBJ databases">
        <title>Schaedlerella arabinophila gen. nov. sp. nov., isolated from the mouse intestinal tract and comparative analysis with the genome of the closely related altered Schaedler flora strain ASF502.</title>
        <authorList>
            <person name="Miyake S."/>
            <person name="Soh M."/>
            <person name="Seedorf H."/>
        </authorList>
    </citation>
    <scope>NUCLEOTIDE SEQUENCE [LARGE SCALE GENOMIC DNA]</scope>
    <source>
        <strain evidence="1">DSM 106076</strain>
    </source>
</reference>
<dbReference type="SFLD" id="SFLDS00003">
    <property type="entry name" value="Haloacid_Dehalogenase"/>
    <property type="match status" value="1"/>
</dbReference>
<dbReference type="SFLD" id="SFLDG01129">
    <property type="entry name" value="C1.5:_HAD__Beta-PGM__Phosphata"/>
    <property type="match status" value="1"/>
</dbReference>
<organism evidence="1 2">
    <name type="scientific">Schaedlerella arabinosiphila</name>
    <dbReference type="NCBI Taxonomy" id="2044587"/>
    <lineage>
        <taxon>Bacteria</taxon>
        <taxon>Bacillati</taxon>
        <taxon>Bacillota</taxon>
        <taxon>Clostridia</taxon>
        <taxon>Lachnospirales</taxon>
        <taxon>Lachnospiraceae</taxon>
        <taxon>Schaedlerella</taxon>
    </lineage>
</organism>
<dbReference type="Gene3D" id="3.40.50.1000">
    <property type="entry name" value="HAD superfamily/HAD-like"/>
    <property type="match status" value="1"/>
</dbReference>
<dbReference type="InterPro" id="IPR023198">
    <property type="entry name" value="PGP-like_dom2"/>
</dbReference>
<proteinExistence type="predicted"/>
<dbReference type="InterPro" id="IPR041492">
    <property type="entry name" value="HAD_2"/>
</dbReference>
<accession>A0A3R8LDL8</accession>
<dbReference type="InterPro" id="IPR023214">
    <property type="entry name" value="HAD_sf"/>
</dbReference>
<sequence length="223" mass="25116">MNQQNTAHLDGIIFDVDGTLWDSTEQAAQVWTRAVREHTDLDTRVSADRLRSLFGKTMAEISGALFPTLSKAQQEKVMEACYAYENAYLEEHPGILYEGVAETFRTLAERTSLYIVSNCQCGYIELFLRAAGLEDCVKDHLCHGETLVSKGRTIRLLMERNHLEHVVYVGDTQGDADACREAEIPFILAEYGFGDVPDARQRIQKISELCELLSEKKGNAHEK</sequence>
<keyword evidence="2" id="KW-1185">Reference proteome</keyword>
<dbReference type="RefSeq" id="WP_125126812.1">
    <property type="nucleotide sequence ID" value="NZ_RHJS01000002.1"/>
</dbReference>
<keyword evidence="1" id="KW-0378">Hydrolase</keyword>
<dbReference type="AlphaFoldDB" id="A0A3R8LDL8"/>
<dbReference type="InterPro" id="IPR050155">
    <property type="entry name" value="HAD-like_hydrolase_sf"/>
</dbReference>
<name>A0A3R8LDL8_9FIRM</name>
<gene>
    <name evidence="1" type="ORF">EBB54_06520</name>
</gene>